<sequence length="55" mass="5822">MFSKVLAPLAQELGVIVADGGTDAGVMRLMGQRRGSRQFSIGGGFSCWFGEVARC</sequence>
<dbReference type="KEGG" id="wna:KA717_28380"/>
<dbReference type="AlphaFoldDB" id="A0A977KTI0"/>
<protein>
    <recommendedName>
        <fullName evidence="1">LSDAT prokaryote domain-containing protein</fullName>
    </recommendedName>
</protein>
<proteinExistence type="predicted"/>
<dbReference type="Pfam" id="PF18171">
    <property type="entry name" value="LSDAT_prok"/>
    <property type="match status" value="1"/>
</dbReference>
<dbReference type="EMBL" id="CP073041">
    <property type="protein sequence ID" value="UXE59643.1"/>
    <property type="molecule type" value="Genomic_DNA"/>
</dbReference>
<reference evidence="2" key="1">
    <citation type="submission" date="2021-04" db="EMBL/GenBank/DDBJ databases">
        <title>Genome sequence of Woronichinia naegeliana from Washington state freshwater lake bloom.</title>
        <authorList>
            <person name="Dreher T.W."/>
        </authorList>
    </citation>
    <scope>NUCLEOTIDE SEQUENCE</scope>
    <source>
        <strain evidence="2">WA131</strain>
    </source>
</reference>
<dbReference type="Proteomes" id="UP001065613">
    <property type="component" value="Chromosome"/>
</dbReference>
<gene>
    <name evidence="2" type="ORF">KA717_28380</name>
</gene>
<dbReference type="InterPro" id="IPR041482">
    <property type="entry name" value="LSDAT_prok"/>
</dbReference>
<organism evidence="2">
    <name type="scientific">Woronichinia naegeliana WA131</name>
    <dbReference type="NCBI Taxonomy" id="2824559"/>
    <lineage>
        <taxon>Bacteria</taxon>
        <taxon>Bacillati</taxon>
        <taxon>Cyanobacteriota</taxon>
        <taxon>Cyanophyceae</taxon>
        <taxon>Synechococcales</taxon>
        <taxon>Coelosphaeriaceae</taxon>
        <taxon>Woronichinia</taxon>
    </lineage>
</organism>
<evidence type="ECO:0000313" key="2">
    <source>
        <dbReference type="EMBL" id="UXE59643.1"/>
    </source>
</evidence>
<feature type="domain" description="LSDAT prokaryote" evidence="1">
    <location>
        <begin position="1"/>
        <end position="37"/>
    </location>
</feature>
<accession>A0A977KTI0</accession>
<name>A0A977KTI0_9CYAN</name>
<evidence type="ECO:0000259" key="1">
    <source>
        <dbReference type="Pfam" id="PF18171"/>
    </source>
</evidence>